<keyword evidence="3" id="KW-0946">Virion</keyword>
<sequence>MSRRGEALGVGALVLAGLCLLAPGQARATCQIRSVVGLNFATYTPIAPLPLDTAGSVTYQCLLQLTPMTIDLSPGHSGTHANRHMRGPSSNTLSYNLYVDAARLLVWGNGTSGTSRYGPVIPILALDVTVPIYGRIPAQQSVPAGAYSDTLVMTMTF</sequence>
<dbReference type="EMBL" id="BJXR01000072">
    <property type="protein sequence ID" value="GEN12971.1"/>
    <property type="molecule type" value="Genomic_DNA"/>
</dbReference>
<gene>
    <name evidence="2" type="ORF">MFU01_80080</name>
    <name evidence="3" type="ORF">SAMN05443572_11365</name>
</gene>
<dbReference type="SMART" id="SM00972">
    <property type="entry name" value="SCPU"/>
    <property type="match status" value="1"/>
</dbReference>
<dbReference type="InterPro" id="IPR007893">
    <property type="entry name" value="Spore_coat_U/FanG"/>
</dbReference>
<organism evidence="2 5">
    <name type="scientific">Myxococcus fulvus</name>
    <dbReference type="NCBI Taxonomy" id="33"/>
    <lineage>
        <taxon>Bacteria</taxon>
        <taxon>Pseudomonadati</taxon>
        <taxon>Myxococcota</taxon>
        <taxon>Myxococcia</taxon>
        <taxon>Myxococcales</taxon>
        <taxon>Cystobacterineae</taxon>
        <taxon>Myxococcaceae</taxon>
        <taxon>Myxococcus</taxon>
    </lineage>
</organism>
<accession>A0A511TFP2</accession>
<dbReference type="Pfam" id="PF05229">
    <property type="entry name" value="SCPU"/>
    <property type="match status" value="1"/>
</dbReference>
<protein>
    <submittedName>
        <fullName evidence="3">Spore coat protein U (SCPU) domain-containing protein</fullName>
    </submittedName>
</protein>
<dbReference type="EMBL" id="FOIB01000013">
    <property type="protein sequence ID" value="SEU38442.1"/>
    <property type="molecule type" value="Genomic_DNA"/>
</dbReference>
<evidence type="ECO:0000313" key="3">
    <source>
        <dbReference type="EMBL" id="SEU38442.1"/>
    </source>
</evidence>
<evidence type="ECO:0000313" key="4">
    <source>
        <dbReference type="Proteomes" id="UP000183760"/>
    </source>
</evidence>
<comment type="caution">
    <text evidence="2">The sequence shown here is derived from an EMBL/GenBank/DDBJ whole genome shotgun (WGS) entry which is preliminary data.</text>
</comment>
<dbReference type="AlphaFoldDB" id="A0A511TFP2"/>
<evidence type="ECO:0000259" key="1">
    <source>
        <dbReference type="Pfam" id="PF05229"/>
    </source>
</evidence>
<reference evidence="3 4" key="1">
    <citation type="submission" date="2016-10" db="EMBL/GenBank/DDBJ databases">
        <authorList>
            <person name="Varghese N."/>
            <person name="Submissions S."/>
        </authorList>
    </citation>
    <scope>NUCLEOTIDE SEQUENCE [LARGE SCALE GENOMIC DNA]</scope>
    <source>
        <strain evidence="3 4">DSM 16525</strain>
    </source>
</reference>
<dbReference type="Proteomes" id="UP000183760">
    <property type="component" value="Unassembled WGS sequence"/>
</dbReference>
<dbReference type="InterPro" id="IPR053167">
    <property type="entry name" value="Spore_coat_component"/>
</dbReference>
<dbReference type="RefSeq" id="WP_074958347.1">
    <property type="nucleotide sequence ID" value="NZ_BJXR01000072.1"/>
</dbReference>
<evidence type="ECO:0000313" key="5">
    <source>
        <dbReference type="Proteomes" id="UP000321514"/>
    </source>
</evidence>
<dbReference type="STRING" id="1334629.MFUL124B02_10055"/>
<keyword evidence="3" id="KW-0167">Capsid protein</keyword>
<dbReference type="Proteomes" id="UP000321514">
    <property type="component" value="Unassembled WGS sequence"/>
</dbReference>
<dbReference type="PANTHER" id="PTHR37089">
    <property type="entry name" value="PROTEIN U-RELATED"/>
    <property type="match status" value="1"/>
</dbReference>
<dbReference type="OrthoDB" id="582666at2"/>
<keyword evidence="4" id="KW-1185">Reference proteome</keyword>
<proteinExistence type="predicted"/>
<reference evidence="2 5" key="2">
    <citation type="submission" date="2019-07" db="EMBL/GenBank/DDBJ databases">
        <title>Whole genome shotgun sequence of Myxococcus fulvus NBRC 100333.</title>
        <authorList>
            <person name="Hosoyama A."/>
            <person name="Uohara A."/>
            <person name="Ohji S."/>
            <person name="Ichikawa N."/>
        </authorList>
    </citation>
    <scope>NUCLEOTIDE SEQUENCE [LARGE SCALE GENOMIC DNA]</scope>
    <source>
        <strain evidence="2 5">NBRC 100333</strain>
    </source>
</reference>
<feature type="domain" description="Spore coat protein U/FanG" evidence="1">
    <location>
        <begin position="25"/>
        <end position="154"/>
    </location>
</feature>
<name>A0A511TFP2_MYXFU</name>
<evidence type="ECO:0000313" key="2">
    <source>
        <dbReference type="EMBL" id="GEN12971.1"/>
    </source>
</evidence>